<protein>
    <recommendedName>
        <fullName evidence="6 13">Phosphoglycolate phosphatase</fullName>
        <shortName evidence="13">PGP</shortName>
        <shortName evidence="13">PGPase</shortName>
        <ecNumber evidence="6 13">3.1.3.18</ecNumber>
    </recommendedName>
</protein>
<evidence type="ECO:0000256" key="2">
    <source>
        <dbReference type="ARBA" id="ARBA00001946"/>
    </source>
</evidence>
<comment type="pathway">
    <text evidence="3 13">Organic acid metabolism; glycolate biosynthesis; glycolate from 2-phosphoglycolate: step 1/1.</text>
</comment>
<keyword evidence="11 13" id="KW-0119">Carbohydrate metabolism</keyword>
<feature type="binding site" evidence="13">
    <location>
        <position position="177"/>
    </location>
    <ligand>
        <name>Mg(2+)</name>
        <dbReference type="ChEBI" id="CHEBI:18420"/>
    </ligand>
</feature>
<evidence type="ECO:0000256" key="4">
    <source>
        <dbReference type="ARBA" id="ARBA00006171"/>
    </source>
</evidence>
<keyword evidence="9 13" id="KW-0378">Hydrolase</keyword>
<feature type="binding site" evidence="13">
    <location>
        <position position="13"/>
    </location>
    <ligand>
        <name>Mg(2+)</name>
        <dbReference type="ChEBI" id="CHEBI:18420"/>
    </ligand>
</feature>
<evidence type="ECO:0000256" key="1">
    <source>
        <dbReference type="ARBA" id="ARBA00000830"/>
    </source>
</evidence>
<evidence type="ECO:0000313" key="15">
    <source>
        <dbReference type="Proteomes" id="UP000617041"/>
    </source>
</evidence>
<evidence type="ECO:0000256" key="12">
    <source>
        <dbReference type="ARBA" id="ARBA00059247"/>
    </source>
</evidence>
<evidence type="ECO:0000313" key="14">
    <source>
        <dbReference type="EMBL" id="MBK0392717.1"/>
    </source>
</evidence>
<gene>
    <name evidence="14" type="primary">gph</name>
    <name evidence="14" type="ORF">I8E28_08945</name>
</gene>
<dbReference type="PANTHER" id="PTHR43434">
    <property type="entry name" value="PHOSPHOGLYCOLATE PHOSPHATASE"/>
    <property type="match status" value="1"/>
</dbReference>
<comment type="function">
    <text evidence="12 13">Specifically catalyzes the dephosphorylation of 2-phosphoglycolate. Is involved in the dissimilation of the intracellular 2-phosphoglycolate formed during the DNA repair of 3'-phosphoglycolate ends, a major class of DNA lesions induced by oxidative stress.</text>
</comment>
<dbReference type="GO" id="GO:0019253">
    <property type="term" value="P:reductive pentose-phosphate cycle"/>
    <property type="evidence" value="ECO:0007669"/>
    <property type="project" value="UniProtKB-KW"/>
</dbReference>
<evidence type="ECO:0000256" key="11">
    <source>
        <dbReference type="ARBA" id="ARBA00023277"/>
    </source>
</evidence>
<evidence type="ECO:0000256" key="3">
    <source>
        <dbReference type="ARBA" id="ARBA00004818"/>
    </source>
</evidence>
<comment type="cofactor">
    <cofactor evidence="2 13">
        <name>Mg(2+)</name>
        <dbReference type="ChEBI" id="CHEBI:18420"/>
    </cofactor>
</comment>
<name>A0A934Q151_9BURK</name>
<dbReference type="GO" id="GO:0046872">
    <property type="term" value="F:metal ion binding"/>
    <property type="evidence" value="ECO:0007669"/>
    <property type="project" value="UniProtKB-KW"/>
</dbReference>
<dbReference type="Pfam" id="PF13419">
    <property type="entry name" value="HAD_2"/>
    <property type="match status" value="1"/>
</dbReference>
<evidence type="ECO:0000256" key="10">
    <source>
        <dbReference type="ARBA" id="ARBA00022842"/>
    </source>
</evidence>
<dbReference type="Gene3D" id="1.10.150.240">
    <property type="entry name" value="Putative phosphatase, domain 2"/>
    <property type="match status" value="1"/>
</dbReference>
<evidence type="ECO:0000256" key="9">
    <source>
        <dbReference type="ARBA" id="ARBA00022801"/>
    </source>
</evidence>
<dbReference type="AlphaFoldDB" id="A0A934Q151"/>
<dbReference type="EMBL" id="JAEDAO010000001">
    <property type="protein sequence ID" value="MBK0392717.1"/>
    <property type="molecule type" value="Genomic_DNA"/>
</dbReference>
<dbReference type="GO" id="GO:0005829">
    <property type="term" value="C:cytosol"/>
    <property type="evidence" value="ECO:0007669"/>
    <property type="project" value="TreeGrafter"/>
</dbReference>
<dbReference type="EC" id="3.1.3.18" evidence="6 13"/>
<dbReference type="SFLD" id="SFLDG01135">
    <property type="entry name" value="C1.5.6:_HAD__Beta-PGM__Phospha"/>
    <property type="match status" value="1"/>
</dbReference>
<dbReference type="InterPro" id="IPR006439">
    <property type="entry name" value="HAD-SF_hydro_IA"/>
</dbReference>
<dbReference type="SFLD" id="SFLDG01129">
    <property type="entry name" value="C1.5:_HAD__Beta-PGM__Phosphata"/>
    <property type="match status" value="1"/>
</dbReference>
<dbReference type="NCBIfam" id="TIGR01449">
    <property type="entry name" value="PGP_bact"/>
    <property type="match status" value="1"/>
</dbReference>
<dbReference type="GO" id="GO:0006281">
    <property type="term" value="P:DNA repair"/>
    <property type="evidence" value="ECO:0007669"/>
    <property type="project" value="TreeGrafter"/>
</dbReference>
<dbReference type="SUPFAM" id="SSF56784">
    <property type="entry name" value="HAD-like"/>
    <property type="match status" value="1"/>
</dbReference>
<comment type="caution">
    <text evidence="14">The sequence shown here is derived from an EMBL/GenBank/DDBJ whole genome shotgun (WGS) entry which is preliminary data.</text>
</comment>
<keyword evidence="7" id="KW-0113">Calvin cycle</keyword>
<dbReference type="Gene3D" id="3.40.50.1000">
    <property type="entry name" value="HAD superfamily/HAD-like"/>
    <property type="match status" value="1"/>
</dbReference>
<dbReference type="InterPro" id="IPR023198">
    <property type="entry name" value="PGP-like_dom2"/>
</dbReference>
<dbReference type="FunFam" id="3.40.50.1000:FF:000022">
    <property type="entry name" value="Phosphoglycolate phosphatase"/>
    <property type="match status" value="1"/>
</dbReference>
<dbReference type="InterPro" id="IPR036412">
    <property type="entry name" value="HAD-like_sf"/>
</dbReference>
<dbReference type="NCBIfam" id="TIGR01549">
    <property type="entry name" value="HAD-SF-IA-v1"/>
    <property type="match status" value="1"/>
</dbReference>
<feature type="binding site" evidence="13">
    <location>
        <position position="15"/>
    </location>
    <ligand>
        <name>Mg(2+)</name>
        <dbReference type="ChEBI" id="CHEBI:18420"/>
    </ligand>
</feature>
<sequence>MTLSGDFAAAMVDLDGTMVDTLGDFVAALDGALDELGLPPVSPAVVSQLVGKGGEHLVRGALLAGGLDAHSADALADDALLRYRRHYDEVNGRYAKVYPGVAEGLQRLRDRGLRLACVTNKPTAPSRDLLRITGLNRHFDVVAGGDRFERLKPDPMPLLQTCAELGTEPARTLMIGDSLNDALAARAAGCPVVLVTYGFNHGRPVREVDADGYADSIDELAFA</sequence>
<dbReference type="SFLD" id="SFLDS00003">
    <property type="entry name" value="Haloacid_Dehalogenase"/>
    <property type="match status" value="1"/>
</dbReference>
<dbReference type="InterPro" id="IPR037512">
    <property type="entry name" value="PGPase_prok"/>
</dbReference>
<dbReference type="HAMAP" id="MF_00495">
    <property type="entry name" value="GPH_hydrolase_bact"/>
    <property type="match status" value="1"/>
</dbReference>
<dbReference type="InterPro" id="IPR050155">
    <property type="entry name" value="HAD-like_hydrolase_sf"/>
</dbReference>
<accession>A0A934Q151</accession>
<keyword evidence="10 13" id="KW-0460">Magnesium</keyword>
<evidence type="ECO:0000256" key="13">
    <source>
        <dbReference type="HAMAP-Rule" id="MF_00495"/>
    </source>
</evidence>
<dbReference type="GO" id="GO:0008967">
    <property type="term" value="F:phosphoglycolate phosphatase activity"/>
    <property type="evidence" value="ECO:0007669"/>
    <property type="project" value="UniProtKB-UniRule"/>
</dbReference>
<comment type="catalytic activity">
    <reaction evidence="1 13">
        <text>2-phosphoglycolate + H2O = glycolate + phosphate</text>
        <dbReference type="Rhea" id="RHEA:14369"/>
        <dbReference type="ChEBI" id="CHEBI:15377"/>
        <dbReference type="ChEBI" id="CHEBI:29805"/>
        <dbReference type="ChEBI" id="CHEBI:43474"/>
        <dbReference type="ChEBI" id="CHEBI:58033"/>
        <dbReference type="EC" id="3.1.3.18"/>
    </reaction>
</comment>
<dbReference type="NCBIfam" id="TIGR01509">
    <property type="entry name" value="HAD-SF-IA-v3"/>
    <property type="match status" value="1"/>
</dbReference>
<keyword evidence="15" id="KW-1185">Reference proteome</keyword>
<dbReference type="Proteomes" id="UP000617041">
    <property type="component" value="Unassembled WGS sequence"/>
</dbReference>
<dbReference type="GO" id="GO:0046295">
    <property type="term" value="P:glycolate biosynthetic process"/>
    <property type="evidence" value="ECO:0007669"/>
    <property type="project" value="UniProtKB-UniRule"/>
</dbReference>
<comment type="similarity">
    <text evidence="4 13">Belongs to the HAD-like hydrolase superfamily. CbbY/CbbZ/Gph/YieH family.</text>
</comment>
<proteinExistence type="inferred from homology"/>
<evidence type="ECO:0000256" key="7">
    <source>
        <dbReference type="ARBA" id="ARBA00022567"/>
    </source>
</evidence>
<feature type="active site" description="Nucleophile" evidence="13">
    <location>
        <position position="13"/>
    </location>
</feature>
<dbReference type="RefSeq" id="WP_200787636.1">
    <property type="nucleotide sequence ID" value="NZ_JAEDAO010000001.1"/>
</dbReference>
<organism evidence="14 15">
    <name type="scientific">Ramlibacter algicola</name>
    <dbReference type="NCBI Taxonomy" id="2795217"/>
    <lineage>
        <taxon>Bacteria</taxon>
        <taxon>Pseudomonadati</taxon>
        <taxon>Pseudomonadota</taxon>
        <taxon>Betaproteobacteria</taxon>
        <taxon>Burkholderiales</taxon>
        <taxon>Comamonadaceae</taxon>
        <taxon>Ramlibacter</taxon>
    </lineage>
</organism>
<dbReference type="PANTHER" id="PTHR43434:SF1">
    <property type="entry name" value="PHOSPHOGLYCOLATE PHOSPHATASE"/>
    <property type="match status" value="1"/>
</dbReference>
<comment type="subunit">
    <text evidence="5">Homotrimer.</text>
</comment>
<dbReference type="PRINTS" id="PR00413">
    <property type="entry name" value="HADHALOGNASE"/>
</dbReference>
<keyword evidence="8 13" id="KW-0479">Metal-binding</keyword>
<evidence type="ECO:0000256" key="5">
    <source>
        <dbReference type="ARBA" id="ARBA00011233"/>
    </source>
</evidence>
<reference evidence="14" key="1">
    <citation type="submission" date="2020-12" db="EMBL/GenBank/DDBJ databases">
        <title>Ramlibacter sp. nov., isolated from a freshwater alga, Cryptomonas.</title>
        <authorList>
            <person name="Kim H.M."/>
            <person name="Jeon C.O."/>
        </authorList>
    </citation>
    <scope>NUCLEOTIDE SEQUENCE</scope>
    <source>
        <strain evidence="14">CrO1</strain>
    </source>
</reference>
<evidence type="ECO:0000256" key="8">
    <source>
        <dbReference type="ARBA" id="ARBA00022723"/>
    </source>
</evidence>
<dbReference type="InterPro" id="IPR041492">
    <property type="entry name" value="HAD_2"/>
</dbReference>
<evidence type="ECO:0000256" key="6">
    <source>
        <dbReference type="ARBA" id="ARBA00013078"/>
    </source>
</evidence>
<dbReference type="InterPro" id="IPR023214">
    <property type="entry name" value="HAD_sf"/>
</dbReference>